<feature type="compositionally biased region" description="Basic and acidic residues" evidence="1">
    <location>
        <begin position="19"/>
        <end position="28"/>
    </location>
</feature>
<keyword evidence="3" id="KW-1185">Reference proteome</keyword>
<feature type="compositionally biased region" description="Pro residues" evidence="1">
    <location>
        <begin position="96"/>
        <end position="110"/>
    </location>
</feature>
<feature type="region of interest" description="Disordered" evidence="1">
    <location>
        <begin position="262"/>
        <end position="332"/>
    </location>
</feature>
<feature type="compositionally biased region" description="Pro residues" evidence="1">
    <location>
        <begin position="144"/>
        <end position="153"/>
    </location>
</feature>
<evidence type="ECO:0000313" key="2">
    <source>
        <dbReference type="EMBL" id="SPO31910.1"/>
    </source>
</evidence>
<evidence type="ECO:0000256" key="1">
    <source>
        <dbReference type="SAM" id="MobiDB-lite"/>
    </source>
</evidence>
<evidence type="ECO:0000313" key="3">
    <source>
        <dbReference type="Proteomes" id="UP000324022"/>
    </source>
</evidence>
<sequence>MGNPFASQREGIKPSSRSSDAHKDKDRSLSTSSPSANIFQRSSIHAHINKDAARQALSSPFFSSSTSTSTSTSSKQPQPHPTSSRLDYSKLVLAPPDKPSPSSQKPPQPPAKLVLAPTKVPPSSGLPPQPRPKLVLAPTKVPQPHQPFQPLPPSSDDEDHALTTSQANPEVEQDSEEADATYEVDELSEEDEDEEDEEDATSSNPKGRTPKVDVKFPCSQCMISGKTCELHVSKKSMKCLRCFTKGYGPCRVVKEPLQELPPFSSARTTSKDASAKAVSKKKKPCQPHQPLSHDQPSSHTEVQGNPPPTETSSVGSSKHKRARHRLSEGGEVEEVAQPLEGMGSEDGQEVLPPQLWQAFDRLRHIHTFISDPQLRQTLLFLDTELEGLLNLVNSST</sequence>
<accession>A0A5C3EP70</accession>
<protein>
    <submittedName>
        <fullName evidence="2">Uncharacterized protein</fullName>
    </submittedName>
</protein>
<gene>
    <name evidence="2" type="ORF">UTRI_06747</name>
</gene>
<organism evidence="2 3">
    <name type="scientific">Ustilago trichophora</name>
    <dbReference type="NCBI Taxonomy" id="86804"/>
    <lineage>
        <taxon>Eukaryota</taxon>
        <taxon>Fungi</taxon>
        <taxon>Dikarya</taxon>
        <taxon>Basidiomycota</taxon>
        <taxon>Ustilaginomycotina</taxon>
        <taxon>Ustilaginomycetes</taxon>
        <taxon>Ustilaginales</taxon>
        <taxon>Ustilaginaceae</taxon>
        <taxon>Ustilago</taxon>
    </lineage>
</organism>
<feature type="compositionally biased region" description="Polar residues" evidence="1">
    <location>
        <begin position="29"/>
        <end position="43"/>
    </location>
</feature>
<name>A0A5C3EP70_9BASI</name>
<feature type="compositionally biased region" description="Polar residues" evidence="1">
    <location>
        <begin position="292"/>
        <end position="303"/>
    </location>
</feature>
<dbReference type="EMBL" id="OOIN01000041">
    <property type="protein sequence ID" value="SPO31910.1"/>
    <property type="molecule type" value="Genomic_DNA"/>
</dbReference>
<feature type="compositionally biased region" description="Acidic residues" evidence="1">
    <location>
        <begin position="171"/>
        <end position="200"/>
    </location>
</feature>
<dbReference type="Proteomes" id="UP000324022">
    <property type="component" value="Unassembled WGS sequence"/>
</dbReference>
<proteinExistence type="predicted"/>
<feature type="region of interest" description="Disordered" evidence="1">
    <location>
        <begin position="1"/>
        <end position="215"/>
    </location>
</feature>
<reference evidence="2 3" key="1">
    <citation type="submission" date="2018-03" db="EMBL/GenBank/DDBJ databases">
        <authorList>
            <person name="Guldener U."/>
        </authorList>
    </citation>
    <scope>NUCLEOTIDE SEQUENCE [LARGE SCALE GENOMIC DNA]</scope>
    <source>
        <strain evidence="2 3">NBRC100155</strain>
    </source>
</reference>
<feature type="compositionally biased region" description="Low complexity" evidence="1">
    <location>
        <begin position="58"/>
        <end position="84"/>
    </location>
</feature>
<dbReference type="AlphaFoldDB" id="A0A5C3EP70"/>